<reference evidence="2" key="1">
    <citation type="journal article" date="2019" name="Int. J. Syst. Evol. Microbiol.">
        <title>The Global Catalogue of Microorganisms (GCM) 10K type strain sequencing project: providing services to taxonomists for standard genome sequencing and annotation.</title>
        <authorList>
            <consortium name="The Broad Institute Genomics Platform"/>
            <consortium name="The Broad Institute Genome Sequencing Center for Infectious Disease"/>
            <person name="Wu L."/>
            <person name="Ma J."/>
        </authorList>
    </citation>
    <scope>NUCLEOTIDE SEQUENCE [LARGE SCALE GENOMIC DNA]</scope>
    <source>
        <strain evidence="2">CGMCC 4.7177</strain>
    </source>
</reference>
<dbReference type="SUPFAM" id="SSF51735">
    <property type="entry name" value="NAD(P)-binding Rossmann-fold domains"/>
    <property type="match status" value="1"/>
</dbReference>
<name>A0ABV9AYX3_9ACTN</name>
<gene>
    <name evidence="1" type="ORF">ACFPIH_29945</name>
</gene>
<evidence type="ECO:0000313" key="2">
    <source>
        <dbReference type="Proteomes" id="UP001595839"/>
    </source>
</evidence>
<organism evidence="1 2">
    <name type="scientific">Streptomyces vulcanius</name>
    <dbReference type="NCBI Taxonomy" id="1441876"/>
    <lineage>
        <taxon>Bacteria</taxon>
        <taxon>Bacillati</taxon>
        <taxon>Actinomycetota</taxon>
        <taxon>Actinomycetes</taxon>
        <taxon>Kitasatosporales</taxon>
        <taxon>Streptomycetaceae</taxon>
        <taxon>Streptomyces</taxon>
    </lineage>
</organism>
<dbReference type="EMBL" id="JBHSFK010000021">
    <property type="protein sequence ID" value="MFC4503683.1"/>
    <property type="molecule type" value="Genomic_DNA"/>
</dbReference>
<dbReference type="Pfam" id="PF00106">
    <property type="entry name" value="adh_short"/>
    <property type="match status" value="1"/>
</dbReference>
<accession>A0ABV9AYX3</accession>
<sequence length="30" mass="3115">MRNKIALVTGASSGIGESTARRLHDAGFVV</sequence>
<keyword evidence="2" id="KW-1185">Reference proteome</keyword>
<dbReference type="InterPro" id="IPR036291">
    <property type="entry name" value="NAD(P)-bd_dom_sf"/>
</dbReference>
<proteinExistence type="predicted"/>
<dbReference type="Proteomes" id="UP001595839">
    <property type="component" value="Unassembled WGS sequence"/>
</dbReference>
<evidence type="ECO:0000313" key="1">
    <source>
        <dbReference type="EMBL" id="MFC4503683.1"/>
    </source>
</evidence>
<dbReference type="Gene3D" id="3.40.50.720">
    <property type="entry name" value="NAD(P)-binding Rossmann-like Domain"/>
    <property type="match status" value="1"/>
</dbReference>
<protein>
    <submittedName>
        <fullName evidence="1">SDR family NAD(P)-dependent oxidoreductase</fullName>
    </submittedName>
</protein>
<dbReference type="RefSeq" id="WP_381178504.1">
    <property type="nucleotide sequence ID" value="NZ_JBHSFK010000021.1"/>
</dbReference>
<comment type="caution">
    <text evidence="1">The sequence shown here is derived from an EMBL/GenBank/DDBJ whole genome shotgun (WGS) entry which is preliminary data.</text>
</comment>
<dbReference type="InterPro" id="IPR002347">
    <property type="entry name" value="SDR_fam"/>
</dbReference>